<dbReference type="InterPro" id="IPR036942">
    <property type="entry name" value="Beta-barrel_TonB_sf"/>
</dbReference>
<gene>
    <name evidence="15" type="ORF">AB4566_06160</name>
</gene>
<keyword evidence="3 10" id="KW-1134">Transmembrane beta strand</keyword>
<dbReference type="InterPro" id="IPR012910">
    <property type="entry name" value="Plug_dom"/>
</dbReference>
<evidence type="ECO:0000256" key="11">
    <source>
        <dbReference type="RuleBase" id="RU003357"/>
    </source>
</evidence>
<evidence type="ECO:0000256" key="6">
    <source>
        <dbReference type="ARBA" id="ARBA00023065"/>
    </source>
</evidence>
<dbReference type="Gene3D" id="2.170.130.10">
    <property type="entry name" value="TonB-dependent receptor, plug domain"/>
    <property type="match status" value="1"/>
</dbReference>
<dbReference type="PROSITE" id="PS52016">
    <property type="entry name" value="TONB_DEPENDENT_REC_3"/>
    <property type="match status" value="1"/>
</dbReference>
<comment type="caution">
    <text evidence="15">The sequence shown here is derived from an EMBL/GenBank/DDBJ whole genome shotgun (WGS) entry which is preliminary data.</text>
</comment>
<dbReference type="PANTHER" id="PTHR30069">
    <property type="entry name" value="TONB-DEPENDENT OUTER MEMBRANE RECEPTOR"/>
    <property type="match status" value="1"/>
</dbReference>
<dbReference type="InterPro" id="IPR000531">
    <property type="entry name" value="Beta-barrel_TonB"/>
</dbReference>
<evidence type="ECO:0000313" key="15">
    <source>
        <dbReference type="EMBL" id="MFA0567852.1"/>
    </source>
</evidence>
<feature type="domain" description="TonB-dependent receptor-like beta-barrel" evidence="13">
    <location>
        <begin position="226"/>
        <end position="624"/>
    </location>
</feature>
<comment type="similarity">
    <text evidence="10 11">Belongs to the TonB-dependent receptor family.</text>
</comment>
<comment type="subcellular location">
    <subcellularLocation>
        <location evidence="1 10">Cell outer membrane</location>
        <topology evidence="1 10">Multi-pass membrane protein</topology>
    </subcellularLocation>
</comment>
<evidence type="ECO:0000256" key="5">
    <source>
        <dbReference type="ARBA" id="ARBA00022729"/>
    </source>
</evidence>
<name>A0ABV4N9K0_9VIBR</name>
<evidence type="ECO:0000256" key="8">
    <source>
        <dbReference type="ARBA" id="ARBA00023136"/>
    </source>
</evidence>
<dbReference type="InterPro" id="IPR039426">
    <property type="entry name" value="TonB-dep_rcpt-like"/>
</dbReference>
<feature type="domain" description="TonB-dependent receptor plug" evidence="14">
    <location>
        <begin position="41"/>
        <end position="155"/>
    </location>
</feature>
<keyword evidence="8 10" id="KW-0472">Membrane</keyword>
<keyword evidence="16" id="KW-1185">Reference proteome</keyword>
<evidence type="ECO:0000256" key="4">
    <source>
        <dbReference type="ARBA" id="ARBA00022692"/>
    </source>
</evidence>
<organism evidence="15 16">
    <name type="scientific">Vibrio gallaecicus</name>
    <dbReference type="NCBI Taxonomy" id="552386"/>
    <lineage>
        <taxon>Bacteria</taxon>
        <taxon>Pseudomonadati</taxon>
        <taxon>Pseudomonadota</taxon>
        <taxon>Gammaproteobacteria</taxon>
        <taxon>Vibrionales</taxon>
        <taxon>Vibrionaceae</taxon>
        <taxon>Vibrio</taxon>
    </lineage>
</organism>
<reference evidence="15 16" key="1">
    <citation type="journal article" date="2024" name="ISME J.">
        <title>Tailless and filamentous prophages are predominant in marine Vibrio.</title>
        <authorList>
            <person name="Steensen K."/>
            <person name="Seneca J."/>
            <person name="Bartlau N."/>
            <person name="Yu X.A."/>
            <person name="Hussain F.A."/>
            <person name="Polz M.F."/>
        </authorList>
    </citation>
    <scope>NUCLEOTIDE SEQUENCE [LARGE SCALE GENOMIC DNA]</scope>
    <source>
        <strain evidence="15 16">10N.222.51.A1</strain>
    </source>
</reference>
<protein>
    <submittedName>
        <fullName evidence="15">TonB-dependent receptor</fullName>
    </submittedName>
</protein>
<evidence type="ECO:0000259" key="14">
    <source>
        <dbReference type="Pfam" id="PF07715"/>
    </source>
</evidence>
<dbReference type="PANTHER" id="PTHR30069:SF53">
    <property type="entry name" value="COLICIN I RECEPTOR-RELATED"/>
    <property type="match status" value="1"/>
</dbReference>
<feature type="signal peptide" evidence="12">
    <location>
        <begin position="1"/>
        <end position="24"/>
    </location>
</feature>
<keyword evidence="4 10" id="KW-0812">Transmembrane</keyword>
<evidence type="ECO:0000259" key="13">
    <source>
        <dbReference type="Pfam" id="PF00593"/>
    </source>
</evidence>
<dbReference type="EMBL" id="JBFRUW010000016">
    <property type="protein sequence ID" value="MFA0567852.1"/>
    <property type="molecule type" value="Genomic_DNA"/>
</dbReference>
<dbReference type="CDD" id="cd01347">
    <property type="entry name" value="ligand_gated_channel"/>
    <property type="match status" value="1"/>
</dbReference>
<dbReference type="RefSeq" id="WP_372265379.1">
    <property type="nucleotide sequence ID" value="NZ_JBFRUW010000016.1"/>
</dbReference>
<dbReference type="Proteomes" id="UP001570417">
    <property type="component" value="Unassembled WGS sequence"/>
</dbReference>
<dbReference type="Gene3D" id="2.40.170.20">
    <property type="entry name" value="TonB-dependent receptor, beta-barrel domain"/>
    <property type="match status" value="1"/>
</dbReference>
<keyword evidence="7 11" id="KW-0798">TonB box</keyword>
<evidence type="ECO:0000256" key="12">
    <source>
        <dbReference type="SAM" id="SignalP"/>
    </source>
</evidence>
<keyword evidence="2 10" id="KW-0813">Transport</keyword>
<accession>A0ABV4N9K0</accession>
<dbReference type="Pfam" id="PF00593">
    <property type="entry name" value="TonB_dep_Rec_b-barrel"/>
    <property type="match status" value="1"/>
</dbReference>
<keyword evidence="15" id="KW-0675">Receptor</keyword>
<keyword evidence="9 10" id="KW-0998">Cell outer membrane</keyword>
<feature type="chain" id="PRO_5045690191" evidence="12">
    <location>
        <begin position="25"/>
        <end position="653"/>
    </location>
</feature>
<evidence type="ECO:0000313" key="16">
    <source>
        <dbReference type="Proteomes" id="UP001570417"/>
    </source>
</evidence>
<evidence type="ECO:0000256" key="10">
    <source>
        <dbReference type="PROSITE-ProRule" id="PRU01360"/>
    </source>
</evidence>
<dbReference type="Pfam" id="PF07715">
    <property type="entry name" value="Plug"/>
    <property type="match status" value="1"/>
</dbReference>
<keyword evidence="6" id="KW-0406">Ion transport</keyword>
<sequence>MKPYQLSLAVALSLLTALPFSVFANTVDVMVVTASQNETSIKDAPASISVITNEEINKLPATDITTALESVAGVHISKSTGSESKIIIRGLHNQNSSNGNYTLFLVNGRRVSSSETVIRGAGYDLSSIPLSSVEQIEVVRGPMSSLYGSEAIGGVVNVILKKPENDTYVAGSLTYSTPENNSGNTLASDASGELKSGNVFVTGSIIPDVLLYTMSLDISDKDAWFPSNAGANFSPQAQQDRKTLRASLTWLPTYEDEIYFDLLFADDDRKEYSYYSHLNSVFESDYDSEKLTSTLGYKRDWDWGESDLSYFYENSEVSENNFHPMVDEADMTQNNHTVDGRIVLTELDSQVISAGGQMSYTSIENERDYTSSRSVTQNAIYIQDEISVTEDLTATLSGRITHNNQFGNDFSPRAYLVYNGIDNFTFKGGYGEGFKAPTIFQSSEDFSLVSCGGRCTLIGNPDLEAQTSKTYELSSMYYAERGYIQATLFFNDVKNLIDRDLDPFFDGSSTIIQYENVDRVETKGVELEGELDLSENWSLVSNATYTDAKDTEDDSDISYTPEWLANLNVHWAASKDLSFFTGVNYTGEQKDSGGDNLDSYSIVSLGGSYNINSNFTVKAGITNLTDERLDKSEQDYEDTEIGRTYYIKFDFEI</sequence>
<evidence type="ECO:0000256" key="7">
    <source>
        <dbReference type="ARBA" id="ARBA00023077"/>
    </source>
</evidence>
<evidence type="ECO:0000256" key="3">
    <source>
        <dbReference type="ARBA" id="ARBA00022452"/>
    </source>
</evidence>
<evidence type="ECO:0000256" key="2">
    <source>
        <dbReference type="ARBA" id="ARBA00022448"/>
    </source>
</evidence>
<dbReference type="SUPFAM" id="SSF56935">
    <property type="entry name" value="Porins"/>
    <property type="match status" value="1"/>
</dbReference>
<proteinExistence type="inferred from homology"/>
<dbReference type="InterPro" id="IPR037066">
    <property type="entry name" value="Plug_dom_sf"/>
</dbReference>
<keyword evidence="5 12" id="KW-0732">Signal</keyword>
<evidence type="ECO:0000256" key="9">
    <source>
        <dbReference type="ARBA" id="ARBA00023237"/>
    </source>
</evidence>
<evidence type="ECO:0000256" key="1">
    <source>
        <dbReference type="ARBA" id="ARBA00004571"/>
    </source>
</evidence>